<proteinExistence type="predicted"/>
<reference evidence="1 2" key="1">
    <citation type="journal article" date="2022" name="Plant J.">
        <title>Chromosome-level genome of Camellia lanceoleosa provides a valuable resource for understanding genome evolution and self-incompatibility.</title>
        <authorList>
            <person name="Gong W."/>
            <person name="Xiao S."/>
            <person name="Wang L."/>
            <person name="Liao Z."/>
            <person name="Chang Y."/>
            <person name="Mo W."/>
            <person name="Hu G."/>
            <person name="Li W."/>
            <person name="Zhao G."/>
            <person name="Zhu H."/>
            <person name="Hu X."/>
            <person name="Ji K."/>
            <person name="Xiang X."/>
            <person name="Song Q."/>
            <person name="Yuan D."/>
            <person name="Jin S."/>
            <person name="Zhang L."/>
        </authorList>
    </citation>
    <scope>NUCLEOTIDE SEQUENCE [LARGE SCALE GENOMIC DNA]</scope>
    <source>
        <strain evidence="1">SQ_2022a</strain>
    </source>
</reference>
<protein>
    <submittedName>
        <fullName evidence="1">Serine carboxypeptidase-like 20</fullName>
    </submittedName>
</protein>
<evidence type="ECO:0000313" key="2">
    <source>
        <dbReference type="Proteomes" id="UP001060215"/>
    </source>
</evidence>
<gene>
    <name evidence="1" type="ORF">LOK49_LG07G02863</name>
</gene>
<dbReference type="Proteomes" id="UP001060215">
    <property type="component" value="Chromosome 7"/>
</dbReference>
<accession>A0ACC0H6I8</accession>
<name>A0ACC0H6I8_9ERIC</name>
<dbReference type="EMBL" id="CM045764">
    <property type="protein sequence ID" value="KAI8008428.1"/>
    <property type="molecule type" value="Genomic_DNA"/>
</dbReference>
<evidence type="ECO:0000313" key="1">
    <source>
        <dbReference type="EMBL" id="KAI8008428.1"/>
    </source>
</evidence>
<keyword evidence="2" id="KW-1185">Reference proteome</keyword>
<comment type="caution">
    <text evidence="1">The sequence shown here is derived from an EMBL/GenBank/DDBJ whole genome shotgun (WGS) entry which is preliminary data.</text>
</comment>
<organism evidence="1 2">
    <name type="scientific">Camellia lanceoleosa</name>
    <dbReference type="NCBI Taxonomy" id="1840588"/>
    <lineage>
        <taxon>Eukaryota</taxon>
        <taxon>Viridiplantae</taxon>
        <taxon>Streptophyta</taxon>
        <taxon>Embryophyta</taxon>
        <taxon>Tracheophyta</taxon>
        <taxon>Spermatophyta</taxon>
        <taxon>Magnoliopsida</taxon>
        <taxon>eudicotyledons</taxon>
        <taxon>Gunneridae</taxon>
        <taxon>Pentapetalae</taxon>
        <taxon>asterids</taxon>
        <taxon>Ericales</taxon>
        <taxon>Theaceae</taxon>
        <taxon>Camellia</taxon>
    </lineage>
</organism>
<sequence>MVMCETIFRSYYAGPFNFETGETKGSLPKLHYWMSNSRSKVSNIIYLDSPAGVGFSYSGNKSDYITLHEKSQFYILFSFESIIFIFLQLNLATH</sequence>